<dbReference type="EMBL" id="AZBU02000002">
    <property type="protein sequence ID" value="TKR94533.1"/>
    <property type="molecule type" value="Genomic_DNA"/>
</dbReference>
<feature type="compositionally biased region" description="Basic and acidic residues" evidence="1">
    <location>
        <begin position="294"/>
        <end position="305"/>
    </location>
</feature>
<feature type="compositionally biased region" description="Basic and acidic residues" evidence="1">
    <location>
        <begin position="165"/>
        <end position="185"/>
    </location>
</feature>
<organism evidence="4 5">
    <name type="scientific">Steinernema carpocapsae</name>
    <name type="common">Entomopathogenic nematode</name>
    <dbReference type="NCBI Taxonomy" id="34508"/>
    <lineage>
        <taxon>Eukaryota</taxon>
        <taxon>Metazoa</taxon>
        <taxon>Ecdysozoa</taxon>
        <taxon>Nematoda</taxon>
        <taxon>Chromadorea</taxon>
        <taxon>Rhabditida</taxon>
        <taxon>Tylenchina</taxon>
        <taxon>Panagrolaimomorpha</taxon>
        <taxon>Strongyloidoidea</taxon>
        <taxon>Steinernematidae</taxon>
        <taxon>Steinernema</taxon>
    </lineage>
</organism>
<feature type="compositionally biased region" description="Basic and acidic residues" evidence="1">
    <location>
        <begin position="229"/>
        <end position="244"/>
    </location>
</feature>
<protein>
    <submittedName>
        <fullName evidence="4">Uncharacterized protein</fullName>
    </submittedName>
</protein>
<feature type="compositionally biased region" description="Basic and acidic residues" evidence="1">
    <location>
        <begin position="35"/>
        <end position="46"/>
    </location>
</feature>
<keyword evidence="5" id="KW-1185">Reference proteome</keyword>
<feature type="compositionally biased region" description="Polar residues" evidence="1">
    <location>
        <begin position="186"/>
        <end position="196"/>
    </location>
</feature>
<feature type="compositionally biased region" description="Polar residues" evidence="1">
    <location>
        <begin position="248"/>
        <end position="259"/>
    </location>
</feature>
<feature type="transmembrane region" description="Helical" evidence="2">
    <location>
        <begin position="108"/>
        <end position="133"/>
    </location>
</feature>
<keyword evidence="3" id="KW-0732">Signal</keyword>
<feature type="region of interest" description="Disordered" evidence="1">
    <location>
        <begin position="139"/>
        <end position="341"/>
    </location>
</feature>
<feature type="compositionally biased region" description="Basic and acidic residues" evidence="1">
    <location>
        <begin position="312"/>
        <end position="330"/>
    </location>
</feature>
<keyword evidence="2" id="KW-0812">Transmembrane</keyword>
<keyword evidence="2" id="KW-1133">Transmembrane helix</keyword>
<feature type="compositionally biased region" description="Basic and acidic residues" evidence="1">
    <location>
        <begin position="197"/>
        <end position="220"/>
    </location>
</feature>
<dbReference type="Proteomes" id="UP000298663">
    <property type="component" value="Unassembled WGS sequence"/>
</dbReference>
<feature type="compositionally biased region" description="Polar residues" evidence="1">
    <location>
        <begin position="332"/>
        <end position="341"/>
    </location>
</feature>
<keyword evidence="2" id="KW-0472">Membrane</keyword>
<name>A0A4U5PE31_STECR</name>
<dbReference type="AlphaFoldDB" id="A0A4U5PE31"/>
<evidence type="ECO:0000256" key="2">
    <source>
        <dbReference type="SAM" id="Phobius"/>
    </source>
</evidence>
<evidence type="ECO:0000313" key="4">
    <source>
        <dbReference type="EMBL" id="TKR94533.1"/>
    </source>
</evidence>
<sequence>MFAQQSCSAPCLKTSLVFLLLLSICSVRHVTAVKEEDNSATEERAPKSLPKTVNTPNPAETSSETGGDENKTAPQSAGKISPFFASSDPNLAGVGAYSAGAKKNAQNVGVIVGLCIVGAVGIIIVTGIGYCVLRKKPKAVKTKDVEKQSKTGKKDPPTAVSSASDLKDERTQSDRGDELSEKTAQSKDFSNMSTPDKPQDANNESHEVEATPKSNKEANDKNSASSKQEGAKHEIPKSDAETPKSVKSAKTQFEQTSPEAFTPPRDAPKSVKSARTQFDQTSSVEAPMPEASEEDFKKASGSDKSKKTKKKKDVDAEKKEPEKPADRLEPSEGSQMLSENA</sequence>
<evidence type="ECO:0000256" key="3">
    <source>
        <dbReference type="SAM" id="SignalP"/>
    </source>
</evidence>
<reference evidence="4 5" key="1">
    <citation type="journal article" date="2015" name="Genome Biol.">
        <title>Comparative genomics of Steinernema reveals deeply conserved gene regulatory networks.</title>
        <authorList>
            <person name="Dillman A.R."/>
            <person name="Macchietto M."/>
            <person name="Porter C.F."/>
            <person name="Rogers A."/>
            <person name="Williams B."/>
            <person name="Antoshechkin I."/>
            <person name="Lee M.M."/>
            <person name="Goodwin Z."/>
            <person name="Lu X."/>
            <person name="Lewis E.E."/>
            <person name="Goodrich-Blair H."/>
            <person name="Stock S.P."/>
            <person name="Adams B.J."/>
            <person name="Sternberg P.W."/>
            <person name="Mortazavi A."/>
        </authorList>
    </citation>
    <scope>NUCLEOTIDE SEQUENCE [LARGE SCALE GENOMIC DNA]</scope>
    <source>
        <strain evidence="4 5">ALL</strain>
    </source>
</reference>
<feature type="region of interest" description="Disordered" evidence="1">
    <location>
        <begin position="35"/>
        <end position="82"/>
    </location>
</feature>
<feature type="compositionally biased region" description="Polar residues" evidence="1">
    <location>
        <begin position="273"/>
        <end position="284"/>
    </location>
</feature>
<feature type="chain" id="PRO_5020213006" evidence="3">
    <location>
        <begin position="33"/>
        <end position="341"/>
    </location>
</feature>
<feature type="compositionally biased region" description="Basic and acidic residues" evidence="1">
    <location>
        <begin position="141"/>
        <end position="156"/>
    </location>
</feature>
<accession>A0A4U5PE31</accession>
<comment type="caution">
    <text evidence="4">The sequence shown here is derived from an EMBL/GenBank/DDBJ whole genome shotgun (WGS) entry which is preliminary data.</text>
</comment>
<evidence type="ECO:0000256" key="1">
    <source>
        <dbReference type="SAM" id="MobiDB-lite"/>
    </source>
</evidence>
<feature type="compositionally biased region" description="Polar residues" evidence="1">
    <location>
        <begin position="51"/>
        <end position="65"/>
    </location>
</feature>
<feature type="signal peptide" evidence="3">
    <location>
        <begin position="1"/>
        <end position="32"/>
    </location>
</feature>
<reference evidence="4 5" key="2">
    <citation type="journal article" date="2019" name="G3 (Bethesda)">
        <title>Hybrid Assembly of the Genome of the Entomopathogenic Nematode Steinernema carpocapsae Identifies the X-Chromosome.</title>
        <authorList>
            <person name="Serra L."/>
            <person name="Macchietto M."/>
            <person name="Macias-Munoz A."/>
            <person name="McGill C.J."/>
            <person name="Rodriguez I.M."/>
            <person name="Rodriguez B."/>
            <person name="Murad R."/>
            <person name="Mortazavi A."/>
        </authorList>
    </citation>
    <scope>NUCLEOTIDE SEQUENCE [LARGE SCALE GENOMIC DNA]</scope>
    <source>
        <strain evidence="4 5">ALL</strain>
    </source>
</reference>
<evidence type="ECO:0000313" key="5">
    <source>
        <dbReference type="Proteomes" id="UP000298663"/>
    </source>
</evidence>
<proteinExistence type="predicted"/>
<gene>
    <name evidence="4" type="ORF">L596_008806</name>
</gene>